<sequence length="381" mass="42306">MAGTQTIKVTLQRDSLQTPWGFRLQGGADFRSPFTVNKITAGSPADGVLQRGDIILDIDQRPTGSMLHAEALELVQRAGGQITFLVQRGLNPLASFIRNQRPMSAMPWSLANTPAFLDKNFSPPWSPTPGPLNPAASFRNRPLERISAPKPLLSQTGSPLMPGPVPSVSTKTRGFVQPPSYHTERSNLHDTPPVSASYSPAHFTYPGSALDNRTQSISTTTTTTTYQNSHDASGYQPAWKDTYKESSTYIPSYQKKVQMNPTLQRQISNEQTNQRTNQQYTIIAKPQQQQQQQLLRYRPASTQPLNIVHHQFNSPVPLYSNNNVMNSHVNHISRVSIIPSMPKQLRGTCTVALTPPTSAYNTANTPICYIQPTRNFYTSDF</sequence>
<dbReference type="Pfam" id="PF00595">
    <property type="entry name" value="PDZ"/>
    <property type="match status" value="1"/>
</dbReference>
<protein>
    <recommendedName>
        <fullName evidence="4">PDZ domain-containing protein</fullName>
    </recommendedName>
</protein>
<dbReference type="Gene3D" id="2.30.42.10">
    <property type="match status" value="1"/>
</dbReference>
<dbReference type="PROSITE" id="PS50106">
    <property type="entry name" value="PDZ"/>
    <property type="match status" value="1"/>
</dbReference>
<dbReference type="InterPro" id="IPR050604">
    <property type="entry name" value="PDZ-LIM_domain"/>
</dbReference>
<keyword evidence="3" id="KW-0479">Metal-binding</keyword>
<dbReference type="GO" id="GO:0030036">
    <property type="term" value="P:actin cytoskeleton organization"/>
    <property type="evidence" value="ECO:0007669"/>
    <property type="project" value="TreeGrafter"/>
</dbReference>
<dbReference type="GO" id="GO:0061061">
    <property type="term" value="P:muscle structure development"/>
    <property type="evidence" value="ECO:0007669"/>
    <property type="project" value="TreeGrafter"/>
</dbReference>
<evidence type="ECO:0000259" key="4">
    <source>
        <dbReference type="PROSITE" id="PS50106"/>
    </source>
</evidence>
<dbReference type="PANTHER" id="PTHR24214:SF38">
    <property type="entry name" value="PDZ AND LIM DOMAIN PROTEIN ZASP-RELATED"/>
    <property type="match status" value="1"/>
</dbReference>
<dbReference type="SMART" id="SM00228">
    <property type="entry name" value="PDZ"/>
    <property type="match status" value="1"/>
</dbReference>
<proteinExistence type="predicted"/>
<dbReference type="GO" id="GO:0030018">
    <property type="term" value="C:Z disc"/>
    <property type="evidence" value="ECO:0007669"/>
    <property type="project" value="TreeGrafter"/>
</dbReference>
<gene>
    <name evidence="5" type="ORF">IZO911_LOCUS16052</name>
    <name evidence="6" type="ORF">KXQ929_LOCUS15605</name>
</gene>
<dbReference type="InterPro" id="IPR006643">
    <property type="entry name" value="Zasp-like_motif"/>
</dbReference>
<comment type="subcellular location">
    <subcellularLocation>
        <location evidence="1">Cytoplasm</location>
    </subcellularLocation>
</comment>
<dbReference type="GO" id="GO:0003779">
    <property type="term" value="F:actin binding"/>
    <property type="evidence" value="ECO:0007669"/>
    <property type="project" value="TreeGrafter"/>
</dbReference>
<evidence type="ECO:0000256" key="3">
    <source>
        <dbReference type="ARBA" id="ARBA00023038"/>
    </source>
</evidence>
<dbReference type="GO" id="GO:0031941">
    <property type="term" value="C:filamentous actin"/>
    <property type="evidence" value="ECO:0007669"/>
    <property type="project" value="TreeGrafter"/>
</dbReference>
<evidence type="ECO:0000313" key="5">
    <source>
        <dbReference type="EMBL" id="CAF0971225.1"/>
    </source>
</evidence>
<organism evidence="6 7">
    <name type="scientific">Adineta steineri</name>
    <dbReference type="NCBI Taxonomy" id="433720"/>
    <lineage>
        <taxon>Eukaryota</taxon>
        <taxon>Metazoa</taxon>
        <taxon>Spiralia</taxon>
        <taxon>Gnathifera</taxon>
        <taxon>Rotifera</taxon>
        <taxon>Eurotatoria</taxon>
        <taxon>Bdelloidea</taxon>
        <taxon>Adinetida</taxon>
        <taxon>Adinetidae</taxon>
        <taxon>Adineta</taxon>
    </lineage>
</organism>
<dbReference type="Proteomes" id="UP000663860">
    <property type="component" value="Unassembled WGS sequence"/>
</dbReference>
<keyword evidence="2" id="KW-0963">Cytoplasm</keyword>
<keyword evidence="3" id="KW-0440">LIM domain</keyword>
<accession>A0A818ZXI7</accession>
<evidence type="ECO:0000256" key="2">
    <source>
        <dbReference type="ARBA" id="ARBA00022490"/>
    </source>
</evidence>
<keyword evidence="3" id="KW-0862">Zinc</keyword>
<dbReference type="InterPro" id="IPR036034">
    <property type="entry name" value="PDZ_sf"/>
</dbReference>
<dbReference type="AlphaFoldDB" id="A0A818ZXI7"/>
<dbReference type="PANTHER" id="PTHR24214">
    <property type="entry name" value="PDZ AND LIM DOMAIN PROTEIN ZASP"/>
    <property type="match status" value="1"/>
</dbReference>
<evidence type="ECO:0000313" key="6">
    <source>
        <dbReference type="EMBL" id="CAF3775278.1"/>
    </source>
</evidence>
<dbReference type="GO" id="GO:0005912">
    <property type="term" value="C:adherens junction"/>
    <property type="evidence" value="ECO:0007669"/>
    <property type="project" value="TreeGrafter"/>
</dbReference>
<dbReference type="EMBL" id="CAJNOE010000142">
    <property type="protein sequence ID" value="CAF0971225.1"/>
    <property type="molecule type" value="Genomic_DNA"/>
</dbReference>
<evidence type="ECO:0000256" key="1">
    <source>
        <dbReference type="ARBA" id="ARBA00004496"/>
    </source>
</evidence>
<dbReference type="GO" id="GO:0051371">
    <property type="term" value="F:muscle alpha-actinin binding"/>
    <property type="evidence" value="ECO:0007669"/>
    <property type="project" value="TreeGrafter"/>
</dbReference>
<dbReference type="EMBL" id="CAJOBB010000913">
    <property type="protein sequence ID" value="CAF3775278.1"/>
    <property type="molecule type" value="Genomic_DNA"/>
</dbReference>
<feature type="domain" description="PDZ" evidence="4">
    <location>
        <begin position="8"/>
        <end position="90"/>
    </location>
</feature>
<comment type="caution">
    <text evidence="6">The sequence shown here is derived from an EMBL/GenBank/DDBJ whole genome shotgun (WGS) entry which is preliminary data.</text>
</comment>
<dbReference type="GO" id="GO:0001725">
    <property type="term" value="C:stress fiber"/>
    <property type="evidence" value="ECO:0007669"/>
    <property type="project" value="TreeGrafter"/>
</dbReference>
<reference evidence="6" key="1">
    <citation type="submission" date="2021-02" db="EMBL/GenBank/DDBJ databases">
        <authorList>
            <person name="Nowell W R."/>
        </authorList>
    </citation>
    <scope>NUCLEOTIDE SEQUENCE</scope>
</reference>
<dbReference type="Proteomes" id="UP000663868">
    <property type="component" value="Unassembled WGS sequence"/>
</dbReference>
<name>A0A818ZXI7_9BILA</name>
<evidence type="ECO:0000313" key="7">
    <source>
        <dbReference type="Proteomes" id="UP000663868"/>
    </source>
</evidence>
<dbReference type="FunFam" id="2.30.42.10:FF:000055">
    <property type="entry name" value="PDZ and LIM domain protein 3"/>
    <property type="match status" value="1"/>
</dbReference>
<dbReference type="SMART" id="SM00735">
    <property type="entry name" value="ZM"/>
    <property type="match status" value="1"/>
</dbReference>
<dbReference type="SUPFAM" id="SSF50156">
    <property type="entry name" value="PDZ domain-like"/>
    <property type="match status" value="1"/>
</dbReference>
<dbReference type="CDD" id="cd23068">
    <property type="entry name" value="PDZ_ZASP52-like"/>
    <property type="match status" value="1"/>
</dbReference>
<dbReference type="InterPro" id="IPR001478">
    <property type="entry name" value="PDZ"/>
</dbReference>